<name>A0A4Z0PWW5_9BACT</name>
<protein>
    <submittedName>
        <fullName evidence="2">Uncharacterized protein</fullName>
    </submittedName>
</protein>
<comment type="caution">
    <text evidence="2">The sequence shown here is derived from an EMBL/GenBank/DDBJ whole genome shotgun (WGS) entry which is preliminary data.</text>
</comment>
<feature type="region of interest" description="Disordered" evidence="1">
    <location>
        <begin position="221"/>
        <end position="240"/>
    </location>
</feature>
<dbReference type="RefSeq" id="WP_135464489.1">
    <property type="nucleotide sequence ID" value="NZ_SRLC01000002.1"/>
</dbReference>
<keyword evidence="3" id="KW-1185">Reference proteome</keyword>
<dbReference type="Proteomes" id="UP000297549">
    <property type="component" value="Unassembled WGS sequence"/>
</dbReference>
<evidence type="ECO:0000313" key="2">
    <source>
        <dbReference type="EMBL" id="TGE21965.1"/>
    </source>
</evidence>
<dbReference type="OrthoDB" id="886074at2"/>
<gene>
    <name evidence="2" type="ORF">E5K00_17055</name>
</gene>
<proteinExistence type="predicted"/>
<evidence type="ECO:0000313" key="3">
    <source>
        <dbReference type="Proteomes" id="UP000297549"/>
    </source>
</evidence>
<sequence>MYAERYDNHFLKLQASRDVLADFAKFTVEALQKPGLDKQLTSLQPELQAAYTAYSKGLSGRTSSGGQSQTGTQTEEKAAEAFIQHVKVTDVKLIRPYLVDHVGEESTFYPNKLSGLTQSPKSKRLTRYAAYTEMLTDHEQDSLRAAGAIAQQLLKAYVDATTAGNKSDKTLKDTILNLSPGYQAVAEVLWDVHCAALFVHRKAPKLARAYFAYDKLRSRNVKTKKDSKKSGPNPLDTSAE</sequence>
<organism evidence="2 3">
    <name type="scientific">Hymenobacter aquaticus</name>
    <dbReference type="NCBI Taxonomy" id="1867101"/>
    <lineage>
        <taxon>Bacteria</taxon>
        <taxon>Pseudomonadati</taxon>
        <taxon>Bacteroidota</taxon>
        <taxon>Cytophagia</taxon>
        <taxon>Cytophagales</taxon>
        <taxon>Hymenobacteraceae</taxon>
        <taxon>Hymenobacter</taxon>
    </lineage>
</organism>
<accession>A0A4Z0PWW5</accession>
<dbReference type="EMBL" id="SRLC01000002">
    <property type="protein sequence ID" value="TGE21965.1"/>
    <property type="molecule type" value="Genomic_DNA"/>
</dbReference>
<dbReference type="AlphaFoldDB" id="A0A4Z0PWW5"/>
<reference evidence="2 3" key="1">
    <citation type="submission" date="2019-04" db="EMBL/GenBank/DDBJ databases">
        <authorList>
            <person name="Feng G."/>
            <person name="Zhang J."/>
            <person name="Zhu H."/>
        </authorList>
    </citation>
    <scope>NUCLEOTIDE SEQUENCE [LARGE SCALE GENOMIC DNA]</scope>
    <source>
        <strain evidence="2 3">JCM 31653</strain>
    </source>
</reference>
<evidence type="ECO:0000256" key="1">
    <source>
        <dbReference type="SAM" id="MobiDB-lite"/>
    </source>
</evidence>